<feature type="signal peptide" evidence="1">
    <location>
        <begin position="1"/>
        <end position="20"/>
    </location>
</feature>
<reference evidence="4" key="1">
    <citation type="journal article" date="2019" name="Int. J. Syst. Evol. Microbiol.">
        <title>The Global Catalogue of Microorganisms (GCM) 10K type strain sequencing project: providing services to taxonomists for standard genome sequencing and annotation.</title>
        <authorList>
            <consortium name="The Broad Institute Genomics Platform"/>
            <consortium name="The Broad Institute Genome Sequencing Center for Infectious Disease"/>
            <person name="Wu L."/>
            <person name="Ma J."/>
        </authorList>
    </citation>
    <scope>NUCLEOTIDE SEQUENCE [LARGE SCALE GENOMIC DNA]</scope>
    <source>
        <strain evidence="4">JCM 18715</strain>
    </source>
</reference>
<dbReference type="EMBL" id="BAABLD010000010">
    <property type="protein sequence ID" value="GAA5168159.1"/>
    <property type="molecule type" value="Genomic_DNA"/>
</dbReference>
<sequence>MKMKFFAAAVLAVSTGLAQAEQVSFVFNYTDAAGFGFNDAALGAQRRAAVELAGQYWGSLLQASYAGETINLGMSFNANSTSLNPLSASSLTTTYANAAMDNKGLANVQYVAPLAEHLAGRNLNGTAMDYNLVFNPNVNTYLGLDGNPGANQYDFFSYSLRAIARTLGVVTRFDRSASATQGAYFQQYDPASNSYKMMPGIYDTFLVDGTGKTLTSMTNAQRLAAVTTGDVFWSGANANGQNGGVPLELNVMPLNADGTVNGNALIYMDTNNTNNLLTYLGIQPGETQGLDAQTAGIMKDMGWTLSVPLPVPEASTYAMLLAGLGMIGFMARRRSA</sequence>
<keyword evidence="1" id="KW-0732">Signal</keyword>
<evidence type="ECO:0000313" key="3">
    <source>
        <dbReference type="EMBL" id="GAA5168159.1"/>
    </source>
</evidence>
<dbReference type="InterPro" id="IPR013424">
    <property type="entry name" value="Ice-binding_C"/>
</dbReference>
<name>A0ABP9QVW8_9RHOO</name>
<dbReference type="NCBIfam" id="TIGR02595">
    <property type="entry name" value="PEP_CTERM"/>
    <property type="match status" value="1"/>
</dbReference>
<dbReference type="Proteomes" id="UP001500547">
    <property type="component" value="Unassembled WGS sequence"/>
</dbReference>
<keyword evidence="4" id="KW-1185">Reference proteome</keyword>
<protein>
    <recommendedName>
        <fullName evidence="2">Ice-binding protein C-terminal domain-containing protein</fullName>
    </recommendedName>
</protein>
<comment type="caution">
    <text evidence="3">The sequence shown here is derived from an EMBL/GenBank/DDBJ whole genome shotgun (WGS) entry which is preliminary data.</text>
</comment>
<feature type="chain" id="PRO_5047439546" description="Ice-binding protein C-terminal domain-containing protein" evidence="1">
    <location>
        <begin position="21"/>
        <end position="336"/>
    </location>
</feature>
<feature type="domain" description="Ice-binding protein C-terminal" evidence="2">
    <location>
        <begin position="310"/>
        <end position="334"/>
    </location>
</feature>
<evidence type="ECO:0000259" key="2">
    <source>
        <dbReference type="Pfam" id="PF07589"/>
    </source>
</evidence>
<dbReference type="Pfam" id="PF07589">
    <property type="entry name" value="PEP-CTERM"/>
    <property type="match status" value="1"/>
</dbReference>
<gene>
    <name evidence="3" type="ORF">GCM10025770_27740</name>
</gene>
<evidence type="ECO:0000313" key="4">
    <source>
        <dbReference type="Proteomes" id="UP001500547"/>
    </source>
</evidence>
<organism evidence="3 4">
    <name type="scientific">Viridibacterium curvum</name>
    <dbReference type="NCBI Taxonomy" id="1101404"/>
    <lineage>
        <taxon>Bacteria</taxon>
        <taxon>Pseudomonadati</taxon>
        <taxon>Pseudomonadota</taxon>
        <taxon>Betaproteobacteria</taxon>
        <taxon>Rhodocyclales</taxon>
        <taxon>Rhodocyclaceae</taxon>
        <taxon>Viridibacterium</taxon>
    </lineage>
</organism>
<dbReference type="RefSeq" id="WP_345533689.1">
    <property type="nucleotide sequence ID" value="NZ_BAABLD010000010.1"/>
</dbReference>
<evidence type="ECO:0000256" key="1">
    <source>
        <dbReference type="SAM" id="SignalP"/>
    </source>
</evidence>
<accession>A0ABP9QVW8</accession>
<proteinExistence type="predicted"/>